<protein>
    <submittedName>
        <fullName evidence="1">Helix-turn-helix transcriptional regulator</fullName>
    </submittedName>
</protein>
<organism evidence="1 2">
    <name type="scientific">Pseudotamlana agarivorans</name>
    <dbReference type="NCBI Taxonomy" id="481183"/>
    <lineage>
        <taxon>Bacteria</taxon>
        <taxon>Pseudomonadati</taxon>
        <taxon>Bacteroidota</taxon>
        <taxon>Flavobacteriia</taxon>
        <taxon>Flavobacteriales</taxon>
        <taxon>Flavobacteriaceae</taxon>
        <taxon>Pseudotamlana</taxon>
    </lineage>
</organism>
<evidence type="ECO:0000313" key="1">
    <source>
        <dbReference type="EMBL" id="MBU2950198.1"/>
    </source>
</evidence>
<keyword evidence="2" id="KW-1185">Reference proteome</keyword>
<sequence length="239" mass="28181">MIDIKFNFICLMSFKSSHTKLNIFGNESNQLSIASLIKTCDCLDNLNISIYLLETEKFIYNNSALNRVIGDYSTKILNKNWDSWFDFIRKDELLSVKKKIENFSLKPYVKTPYVLRYHIINENGENVLLRHELLLHYLGENRLIISYFYDITERERIENYFKAVNSDMQGYHEKLNLISPREKEVLKLIADGFSSKQIADILFISNHTAISHRKNLIEKFKVKNTAQLIKRASRSIELW</sequence>
<evidence type="ECO:0000313" key="2">
    <source>
        <dbReference type="Proteomes" id="UP001647509"/>
    </source>
</evidence>
<comment type="caution">
    <text evidence="1">The sequence shown here is derived from an EMBL/GenBank/DDBJ whole genome shotgun (WGS) entry which is preliminary data.</text>
</comment>
<dbReference type="EMBL" id="JAHKPD010000011">
    <property type="protein sequence ID" value="MBU2950198.1"/>
    <property type="molecule type" value="Genomic_DNA"/>
</dbReference>
<reference evidence="1" key="1">
    <citation type="submission" date="2021-05" db="EMBL/GenBank/DDBJ databases">
        <title>Draft genomes of bacteria isolated from model marine particles.</title>
        <authorList>
            <person name="Datta M.S."/>
            <person name="Schwartzman J.A."/>
            <person name="Enke T.N."/>
            <person name="Saavedra J."/>
            <person name="Cermak N."/>
            <person name="Cordero O.X."/>
        </authorList>
    </citation>
    <scope>NUCLEOTIDE SEQUENCE</scope>
    <source>
        <strain evidence="1">I2M19</strain>
    </source>
</reference>
<proteinExistence type="predicted"/>
<name>A0ACC5U7F9_9FLAO</name>
<accession>A0ACC5U7F9</accession>
<gene>
    <name evidence="1" type="ORF">KO493_05775</name>
</gene>
<dbReference type="Proteomes" id="UP001647509">
    <property type="component" value="Unassembled WGS sequence"/>
</dbReference>